<dbReference type="SUPFAM" id="SSF81606">
    <property type="entry name" value="PP2C-like"/>
    <property type="match status" value="1"/>
</dbReference>
<dbReference type="FunFam" id="3.60.40.10:FF:000041">
    <property type="entry name" value="Protein phosphatase 2C 51"/>
    <property type="match status" value="1"/>
</dbReference>
<keyword evidence="5 9" id="KW-0378">Hydrolase</keyword>
<evidence type="ECO:0000259" key="11">
    <source>
        <dbReference type="PROSITE" id="PS51746"/>
    </source>
</evidence>
<dbReference type="EC" id="3.1.3.16" evidence="3"/>
<feature type="domain" description="PPM-type phosphatase" evidence="11">
    <location>
        <begin position="245"/>
        <end position="565"/>
    </location>
</feature>
<feature type="region of interest" description="Disordered" evidence="10">
    <location>
        <begin position="49"/>
        <end position="76"/>
    </location>
</feature>
<dbReference type="CDD" id="cd00143">
    <property type="entry name" value="PP2Cc"/>
    <property type="match status" value="1"/>
</dbReference>
<protein>
    <recommendedName>
        <fullName evidence="3">protein-serine/threonine phosphatase</fullName>
        <ecNumber evidence="3">3.1.3.16</ecNumber>
    </recommendedName>
</protein>
<feature type="region of interest" description="Disordered" evidence="10">
    <location>
        <begin position="515"/>
        <end position="534"/>
    </location>
</feature>
<evidence type="ECO:0000256" key="10">
    <source>
        <dbReference type="SAM" id="MobiDB-lite"/>
    </source>
</evidence>
<evidence type="ECO:0000256" key="4">
    <source>
        <dbReference type="ARBA" id="ARBA00022723"/>
    </source>
</evidence>
<evidence type="ECO:0000256" key="5">
    <source>
        <dbReference type="ARBA" id="ARBA00022801"/>
    </source>
</evidence>
<organism evidence="12 13">
    <name type="scientific">Riccia sorocarpa</name>
    <dbReference type="NCBI Taxonomy" id="122646"/>
    <lineage>
        <taxon>Eukaryota</taxon>
        <taxon>Viridiplantae</taxon>
        <taxon>Streptophyta</taxon>
        <taxon>Embryophyta</taxon>
        <taxon>Marchantiophyta</taxon>
        <taxon>Marchantiopsida</taxon>
        <taxon>Marchantiidae</taxon>
        <taxon>Marchantiales</taxon>
        <taxon>Ricciaceae</taxon>
        <taxon>Riccia</taxon>
    </lineage>
</organism>
<dbReference type="PROSITE" id="PS01032">
    <property type="entry name" value="PPM_1"/>
    <property type="match status" value="1"/>
</dbReference>
<dbReference type="GO" id="GO:0004722">
    <property type="term" value="F:protein serine/threonine phosphatase activity"/>
    <property type="evidence" value="ECO:0007669"/>
    <property type="project" value="UniProtKB-EC"/>
</dbReference>
<dbReference type="AlphaFoldDB" id="A0ABD3GAP5"/>
<dbReference type="Pfam" id="PF00481">
    <property type="entry name" value="PP2C"/>
    <property type="match status" value="1"/>
</dbReference>
<feature type="compositionally biased region" description="Low complexity" evidence="10">
    <location>
        <begin position="142"/>
        <end position="166"/>
    </location>
</feature>
<dbReference type="InterPro" id="IPR000222">
    <property type="entry name" value="PP2C_BS"/>
</dbReference>
<dbReference type="EMBL" id="JBJQOH010000008">
    <property type="protein sequence ID" value="KAL3675140.1"/>
    <property type="molecule type" value="Genomic_DNA"/>
</dbReference>
<comment type="similarity">
    <text evidence="9">Belongs to the PP2C family.</text>
</comment>
<feature type="region of interest" description="Disordered" evidence="10">
    <location>
        <begin position="116"/>
        <end position="215"/>
    </location>
</feature>
<comment type="caution">
    <text evidence="12">The sequence shown here is derived from an EMBL/GenBank/DDBJ whole genome shotgun (WGS) entry which is preliminary data.</text>
</comment>
<keyword evidence="8" id="KW-0464">Manganese</keyword>
<sequence>METVITADNCRSSCSFIEETTSLEAATLGVRQHRREIRHLKFSSNAGFCEPSSKRTRSLASNSSYSKEDDPIPGWPDLTLVVRPSKMSLGNSENISGSGQAFPCPQAVGGRTAIASSAVSTRMRPSSTVDLHGSSSGEEDTASSSSGSTSSGSSISSDSSGTSNESTDAEAGSSITSTSDDARPVSIPDTQLESQTTAVTSISQEKQTDRLKGSAEQSCVNLEYTAMMSSTSGGLNFVDDGRCPPHGLVSVCGRRREMEDAVAAVPAFLSVPCGGTGCSCEENVGVHAPLHFFGIYDGHGGSQAAVFCADHLHHALAEEMKSVLSNGIRSTGCSQGILDLHWREAMLACFLRMDAELGGVPWKPGQGEKEDGSSKFCAEPIAPETVGSTAVVAVVGSCQIIVANCGDSRAVLSRGGKAIALSRDHKPDREDEMARVEAAGGRVIFWNGYRVLGVLAMSRAIGDRYLKPYVIAEPEVTCTLRSEEDECLILASDGLWDVLSNELVCEIARKSLCGRRSSDAPDNAHPATVEDEGEESSASVAAALLTKLAIARGSSDNISVVVVDLMTRGSQIVVKQERLTDY</sequence>
<keyword evidence="7 9" id="KW-0904">Protein phosphatase</keyword>
<dbReference type="InterPro" id="IPR015655">
    <property type="entry name" value="PP2C"/>
</dbReference>
<evidence type="ECO:0000256" key="2">
    <source>
        <dbReference type="ARBA" id="ARBA00001946"/>
    </source>
</evidence>
<feature type="compositionally biased region" description="Polar residues" evidence="10">
    <location>
        <begin position="116"/>
        <end position="129"/>
    </location>
</feature>
<dbReference type="GO" id="GO:0046872">
    <property type="term" value="F:metal ion binding"/>
    <property type="evidence" value="ECO:0007669"/>
    <property type="project" value="UniProtKB-KW"/>
</dbReference>
<evidence type="ECO:0000256" key="7">
    <source>
        <dbReference type="ARBA" id="ARBA00022912"/>
    </source>
</evidence>
<comment type="cofactor">
    <cofactor evidence="2">
        <name>Mg(2+)</name>
        <dbReference type="ChEBI" id="CHEBI:18420"/>
    </cofactor>
</comment>
<evidence type="ECO:0000256" key="9">
    <source>
        <dbReference type="RuleBase" id="RU003465"/>
    </source>
</evidence>
<evidence type="ECO:0000256" key="3">
    <source>
        <dbReference type="ARBA" id="ARBA00013081"/>
    </source>
</evidence>
<evidence type="ECO:0000313" key="12">
    <source>
        <dbReference type="EMBL" id="KAL3675140.1"/>
    </source>
</evidence>
<accession>A0ABD3GAP5</accession>
<dbReference type="SMART" id="SM00332">
    <property type="entry name" value="PP2Cc"/>
    <property type="match status" value="1"/>
</dbReference>
<dbReference type="Gene3D" id="3.60.40.10">
    <property type="entry name" value="PPM-type phosphatase domain"/>
    <property type="match status" value="1"/>
</dbReference>
<feature type="compositionally biased region" description="Polar residues" evidence="10">
    <location>
        <begin position="188"/>
        <end position="205"/>
    </location>
</feature>
<dbReference type="PANTHER" id="PTHR47992">
    <property type="entry name" value="PROTEIN PHOSPHATASE"/>
    <property type="match status" value="1"/>
</dbReference>
<comment type="cofactor">
    <cofactor evidence="1">
        <name>Mn(2+)</name>
        <dbReference type="ChEBI" id="CHEBI:29035"/>
    </cofactor>
</comment>
<keyword evidence="6" id="KW-0460">Magnesium</keyword>
<evidence type="ECO:0000256" key="6">
    <source>
        <dbReference type="ARBA" id="ARBA00022842"/>
    </source>
</evidence>
<evidence type="ECO:0000256" key="1">
    <source>
        <dbReference type="ARBA" id="ARBA00001936"/>
    </source>
</evidence>
<name>A0ABD3GAP5_9MARC</name>
<proteinExistence type="inferred from homology"/>
<dbReference type="InterPro" id="IPR036457">
    <property type="entry name" value="PPM-type-like_dom_sf"/>
</dbReference>
<evidence type="ECO:0000256" key="8">
    <source>
        <dbReference type="ARBA" id="ARBA00023211"/>
    </source>
</evidence>
<dbReference type="InterPro" id="IPR001932">
    <property type="entry name" value="PPM-type_phosphatase-like_dom"/>
</dbReference>
<dbReference type="PROSITE" id="PS51746">
    <property type="entry name" value="PPM_2"/>
    <property type="match status" value="1"/>
</dbReference>
<evidence type="ECO:0000313" key="13">
    <source>
        <dbReference type="Proteomes" id="UP001633002"/>
    </source>
</evidence>
<keyword evidence="4" id="KW-0479">Metal-binding</keyword>
<gene>
    <name evidence="12" type="ORF">R1sor_025088</name>
</gene>
<reference evidence="12 13" key="1">
    <citation type="submission" date="2024-09" db="EMBL/GenBank/DDBJ databases">
        <title>Chromosome-scale assembly of Riccia sorocarpa.</title>
        <authorList>
            <person name="Paukszto L."/>
        </authorList>
    </citation>
    <scope>NUCLEOTIDE SEQUENCE [LARGE SCALE GENOMIC DNA]</scope>
    <source>
        <strain evidence="12">LP-2024</strain>
        <tissue evidence="12">Aerial parts of the thallus</tissue>
    </source>
</reference>
<dbReference type="Proteomes" id="UP001633002">
    <property type="component" value="Unassembled WGS sequence"/>
</dbReference>
<keyword evidence="13" id="KW-1185">Reference proteome</keyword>